<feature type="non-terminal residue" evidence="2">
    <location>
        <position position="217"/>
    </location>
</feature>
<proteinExistence type="predicted"/>
<feature type="domain" description="Apple" evidence="1">
    <location>
        <begin position="179"/>
        <end position="207"/>
    </location>
</feature>
<reference evidence="2 3" key="1">
    <citation type="submission" date="2014-11" db="EMBL/GenBank/DDBJ databases">
        <authorList>
            <person name="Zhu J."/>
            <person name="Qi W."/>
            <person name="Song R."/>
        </authorList>
    </citation>
    <scope>NUCLEOTIDE SEQUENCE [LARGE SCALE GENOMIC DNA]</scope>
</reference>
<feature type="domain" description="Apple" evidence="1">
    <location>
        <begin position="95"/>
        <end position="116"/>
    </location>
</feature>
<dbReference type="Proteomes" id="UP000041254">
    <property type="component" value="Unassembled WGS sequence"/>
</dbReference>
<dbReference type="EMBL" id="CDMY01000358">
    <property type="protein sequence ID" value="CEM05435.1"/>
    <property type="molecule type" value="Genomic_DNA"/>
</dbReference>
<evidence type="ECO:0000259" key="1">
    <source>
        <dbReference type="Pfam" id="PF14295"/>
    </source>
</evidence>
<name>A0A0G4F257_VITBC</name>
<accession>A0A0G4F257</accession>
<dbReference type="AlphaFoldDB" id="A0A0G4F257"/>
<protein>
    <recommendedName>
        <fullName evidence="1">Apple domain-containing protein</fullName>
    </recommendedName>
</protein>
<evidence type="ECO:0000313" key="2">
    <source>
        <dbReference type="EMBL" id="CEM05435.1"/>
    </source>
</evidence>
<organism evidence="2 3">
    <name type="scientific">Vitrella brassicaformis (strain CCMP3155)</name>
    <dbReference type="NCBI Taxonomy" id="1169540"/>
    <lineage>
        <taxon>Eukaryota</taxon>
        <taxon>Sar</taxon>
        <taxon>Alveolata</taxon>
        <taxon>Colpodellida</taxon>
        <taxon>Vitrellaceae</taxon>
        <taxon>Vitrella</taxon>
    </lineage>
</organism>
<dbReference type="Gene3D" id="3.50.4.10">
    <property type="entry name" value="Hepatocyte Growth Factor"/>
    <property type="match status" value="2"/>
</dbReference>
<dbReference type="InParanoid" id="A0A0G4F257"/>
<dbReference type="Pfam" id="PF14295">
    <property type="entry name" value="PAN_4"/>
    <property type="match status" value="2"/>
</dbReference>
<evidence type="ECO:0000313" key="3">
    <source>
        <dbReference type="Proteomes" id="UP000041254"/>
    </source>
</evidence>
<gene>
    <name evidence="2" type="ORF">Vbra_8674</name>
</gene>
<dbReference type="InterPro" id="IPR003609">
    <property type="entry name" value="Pan_app"/>
</dbReference>
<sequence length="217" mass="25051">MLSVCLPSSSLINCGRSIGSSRRHLPRLQRLLGCITILLVRRVVDAAQPPSGGFVEQATTLHQLDSECWRWQSTLRGSYLDGKPQSKRRVWITDGCARKCDERDDCRAWSFDWKAECFLFTNVTAVVQTGEVDERGADLIAHGKKGARDCRPLDERRPCDQYNLDHLWSVISHDWRDSNLTVEECRQKCRETVECRYFTHRGPHCFLKNWLIDDNKV</sequence>
<keyword evidence="3" id="KW-1185">Reference proteome</keyword>